<sequence>MAQYIPMTQVTVNSVDISDRVITCTLTNSREAQDITTQADTVRRMGPGLTNLTIDLEVQLDQAAGESTATLEALVGSTTTVVMIPMTGAASATNRKYTVTGCYVESFNSIDGGLGSIATTTIQMVGGSLAITNS</sequence>
<dbReference type="EMBL" id="LR796681">
    <property type="protein sequence ID" value="CAB4158784.1"/>
    <property type="molecule type" value="Genomic_DNA"/>
</dbReference>
<evidence type="ECO:0000313" key="2">
    <source>
        <dbReference type="EMBL" id="CAB4158784.1"/>
    </source>
</evidence>
<protein>
    <submittedName>
        <fullName evidence="2">Uncharacterized protein</fullName>
    </submittedName>
</protein>
<name>A0A6J5NUA8_9CAUD</name>
<gene>
    <name evidence="1" type="ORF">UFOVP433_30</name>
    <name evidence="2" type="ORF">UFOVP702_33</name>
</gene>
<organism evidence="2">
    <name type="scientific">uncultured Caudovirales phage</name>
    <dbReference type="NCBI Taxonomy" id="2100421"/>
    <lineage>
        <taxon>Viruses</taxon>
        <taxon>Duplodnaviria</taxon>
        <taxon>Heunggongvirae</taxon>
        <taxon>Uroviricota</taxon>
        <taxon>Caudoviricetes</taxon>
        <taxon>Peduoviridae</taxon>
        <taxon>Maltschvirus</taxon>
        <taxon>Maltschvirus maltsch</taxon>
    </lineage>
</organism>
<proteinExistence type="predicted"/>
<dbReference type="EMBL" id="LR796410">
    <property type="protein sequence ID" value="CAB4142688.1"/>
    <property type="molecule type" value="Genomic_DNA"/>
</dbReference>
<accession>A0A6J5NUA8</accession>
<reference evidence="2" key="1">
    <citation type="submission" date="2020-04" db="EMBL/GenBank/DDBJ databases">
        <authorList>
            <person name="Chiriac C."/>
            <person name="Salcher M."/>
            <person name="Ghai R."/>
            <person name="Kavagutti S V."/>
        </authorList>
    </citation>
    <scope>NUCLEOTIDE SEQUENCE</scope>
</reference>
<evidence type="ECO:0000313" key="1">
    <source>
        <dbReference type="EMBL" id="CAB4142688.1"/>
    </source>
</evidence>